<sequence length="206" mass="23790">MLAEEYFLLTLPKKGQYSMGNYRLAMGLVAAGLSDLCFHEVITLENKKLVIMQDLPEELQALNPLYTAIKNLKKASVKKLTEYYASTLSNKRLHVLESAIGKSLVEKRLIEQDTKDRYSVNSVQRKQVIQMIRQEIDSQDISNETMVLLSLLEASKQLKQYFSKVEMVEMKQLIKELRKQPERQVWAQMIKEIDTTIIIISSISVY</sequence>
<keyword evidence="4" id="KW-0472">Membrane</keyword>
<reference evidence="5 6" key="1">
    <citation type="submission" date="2016-06" db="EMBL/GenBank/DDBJ databases">
        <title>Four novel species of enterococci isolated from chicken manure.</title>
        <authorList>
            <person name="Van Tyne D."/>
        </authorList>
    </citation>
    <scope>NUCLEOTIDE SEQUENCE [LARGE SCALE GENOMIC DNA]</scope>
    <source>
        <strain evidence="5 6">CU12B</strain>
    </source>
</reference>
<evidence type="ECO:0008006" key="7">
    <source>
        <dbReference type="Google" id="ProtNLM"/>
    </source>
</evidence>
<comment type="caution">
    <text evidence="5">The sequence shown here is derived from an EMBL/GenBank/DDBJ whole genome shotgun (WGS) entry which is preliminary data.</text>
</comment>
<dbReference type="InterPro" id="IPR038261">
    <property type="entry name" value="GPP34-like_sf"/>
</dbReference>
<keyword evidence="2" id="KW-0333">Golgi apparatus</keyword>
<gene>
    <name evidence="5" type="ORF">BAU17_07490</name>
</gene>
<dbReference type="EMBL" id="MAEL01000014">
    <property type="protein sequence ID" value="KAF1305523.1"/>
    <property type="molecule type" value="Genomic_DNA"/>
</dbReference>
<dbReference type="Proteomes" id="UP000782705">
    <property type="component" value="Unassembled WGS sequence"/>
</dbReference>
<evidence type="ECO:0000313" key="5">
    <source>
        <dbReference type="EMBL" id="KAF1305523.1"/>
    </source>
</evidence>
<keyword evidence="6" id="KW-1185">Reference proteome</keyword>
<protein>
    <recommendedName>
        <fullName evidence="7">GPP34 family phosphoprotein</fullName>
    </recommendedName>
</protein>
<evidence type="ECO:0000256" key="3">
    <source>
        <dbReference type="ARBA" id="ARBA00023121"/>
    </source>
</evidence>
<proteinExistence type="predicted"/>
<evidence type="ECO:0000313" key="6">
    <source>
        <dbReference type="Proteomes" id="UP000782705"/>
    </source>
</evidence>
<organism evidence="5 6">
    <name type="scientific">Candidatus Enterococcus willemsii</name>
    <dbReference type="NCBI Taxonomy" id="1857215"/>
    <lineage>
        <taxon>Bacteria</taxon>
        <taxon>Bacillati</taxon>
        <taxon>Bacillota</taxon>
        <taxon>Bacilli</taxon>
        <taxon>Lactobacillales</taxon>
        <taxon>Enterococcaceae</taxon>
        <taxon>Enterococcus</taxon>
    </lineage>
</organism>
<dbReference type="InterPro" id="IPR008628">
    <property type="entry name" value="GPP34-like"/>
</dbReference>
<dbReference type="Gene3D" id="1.10.3630.10">
    <property type="entry name" value="yeast vps74-n-term truncation variant domain like"/>
    <property type="match status" value="1"/>
</dbReference>
<evidence type="ECO:0000256" key="2">
    <source>
        <dbReference type="ARBA" id="ARBA00023034"/>
    </source>
</evidence>
<evidence type="ECO:0000256" key="4">
    <source>
        <dbReference type="ARBA" id="ARBA00023136"/>
    </source>
</evidence>
<accession>A0ABQ6Z272</accession>
<evidence type="ECO:0000256" key="1">
    <source>
        <dbReference type="ARBA" id="ARBA00004255"/>
    </source>
</evidence>
<keyword evidence="3" id="KW-0446">Lipid-binding</keyword>
<dbReference type="Pfam" id="PF05719">
    <property type="entry name" value="GPP34"/>
    <property type="match status" value="1"/>
</dbReference>
<name>A0ABQ6Z272_9ENTE</name>
<comment type="subcellular location">
    <subcellularLocation>
        <location evidence="1">Golgi apparatus membrane</location>
        <topology evidence="1">Peripheral membrane protein</topology>
        <orientation evidence="1">Cytoplasmic side</orientation>
    </subcellularLocation>
</comment>
<dbReference type="RefSeq" id="WP_161901199.1">
    <property type="nucleotide sequence ID" value="NZ_MAEL01000014.1"/>
</dbReference>